<dbReference type="Proteomes" id="UP001341281">
    <property type="component" value="Chromosome 02"/>
</dbReference>
<feature type="compositionally biased region" description="Basic and acidic residues" evidence="1">
    <location>
        <begin position="32"/>
        <end position="49"/>
    </location>
</feature>
<dbReference type="PANTHER" id="PTHR33167:SF56">
    <property type="entry name" value="EXPRESSED PROTEIN"/>
    <property type="match status" value="1"/>
</dbReference>
<name>A0AAQ3WCH6_PASNO</name>
<organism evidence="2 3">
    <name type="scientific">Paspalum notatum var. saurae</name>
    <dbReference type="NCBI Taxonomy" id="547442"/>
    <lineage>
        <taxon>Eukaryota</taxon>
        <taxon>Viridiplantae</taxon>
        <taxon>Streptophyta</taxon>
        <taxon>Embryophyta</taxon>
        <taxon>Tracheophyta</taxon>
        <taxon>Spermatophyta</taxon>
        <taxon>Magnoliopsida</taxon>
        <taxon>Liliopsida</taxon>
        <taxon>Poales</taxon>
        <taxon>Poaceae</taxon>
        <taxon>PACMAD clade</taxon>
        <taxon>Panicoideae</taxon>
        <taxon>Andropogonodae</taxon>
        <taxon>Paspaleae</taxon>
        <taxon>Paspalinae</taxon>
        <taxon>Paspalum</taxon>
    </lineage>
</organism>
<feature type="region of interest" description="Disordered" evidence="1">
    <location>
        <begin position="583"/>
        <end position="617"/>
    </location>
</feature>
<evidence type="ECO:0000313" key="3">
    <source>
        <dbReference type="Proteomes" id="UP001341281"/>
    </source>
</evidence>
<evidence type="ECO:0000313" key="2">
    <source>
        <dbReference type="EMBL" id="WVZ57583.1"/>
    </source>
</evidence>
<sequence length="617" mass="66817">KKGIERHEQQGQRHQGLTPRAAASTSISINGDQDRKEQRRSETGSEERAGGATEQGGRCDEEIAAAERRPSTARKGGGYPLFLATSMAAVVDLDLNCRPPSPEPAAVAEEFRRTMLRQEQSFPEQMNLGPRGNQNQEVFANPNKRKLSSGITEYNSITTSIRRKPDARRGVIDLEKPTTSSDALEAVDCSGFSNVASQNHRSQDGSCCISPENSSLAESGQLCRDWNSSRVSLGSVGSSNTPNCQSPIKTSNTESRHSLIDLNVPHEESLVTSSTWFHSSSTYPGKFSEKPREVSEKECGCGIGSMRGSSVTTITPTSVADCSNDLVAKPSVQRKGLFDLNVSLESTDMPSEIISNYRDKVVNNGVSKGTTPNHSFSMKNSQQAETSTKYVVLGNDHMLACKDDNNVLLPTPTNNGITKVQCAEYGTIKNGILIPESPLVDINIPAGLGISQNGASDRQELSMLDAKVNDDGTSASIAARTLLSIFQHNSVRTADCPGSSSQAAAQNGNDEPQPSLDSFEEIVLNLEEIEDDGQSMNVISPDKEGPACGIKLKRGRAMRNFQREIMPRLVFLARQEVCEDLEAIGYEPKKTRSRKTRKDQGAPSARSRPPKRGGAKN</sequence>
<evidence type="ECO:0000256" key="1">
    <source>
        <dbReference type="SAM" id="MobiDB-lite"/>
    </source>
</evidence>
<proteinExistence type="predicted"/>
<dbReference type="AlphaFoldDB" id="A0AAQ3WCH6"/>
<feature type="compositionally biased region" description="Basic and acidic residues" evidence="1">
    <location>
        <begin position="57"/>
        <end position="70"/>
    </location>
</feature>
<feature type="compositionally biased region" description="Basic residues" evidence="1">
    <location>
        <begin position="608"/>
        <end position="617"/>
    </location>
</feature>
<keyword evidence="3" id="KW-1185">Reference proteome</keyword>
<accession>A0AAQ3WCH6</accession>
<feature type="region of interest" description="Disordered" evidence="1">
    <location>
        <begin position="496"/>
        <end position="516"/>
    </location>
</feature>
<dbReference type="EMBL" id="CP144746">
    <property type="protein sequence ID" value="WVZ57583.1"/>
    <property type="molecule type" value="Genomic_DNA"/>
</dbReference>
<feature type="region of interest" description="Disordered" evidence="1">
    <location>
        <begin position="1"/>
        <end position="75"/>
    </location>
</feature>
<feature type="compositionally biased region" description="Basic and acidic residues" evidence="1">
    <location>
        <begin position="1"/>
        <end position="11"/>
    </location>
</feature>
<feature type="non-terminal residue" evidence="2">
    <location>
        <position position="1"/>
    </location>
</feature>
<reference evidence="2 3" key="1">
    <citation type="submission" date="2024-02" db="EMBL/GenBank/DDBJ databases">
        <title>High-quality chromosome-scale genome assembly of Pensacola bahiagrass (Paspalum notatum Flugge var. saurae).</title>
        <authorList>
            <person name="Vega J.M."/>
            <person name="Podio M."/>
            <person name="Orjuela J."/>
            <person name="Siena L.A."/>
            <person name="Pessino S.C."/>
            <person name="Combes M.C."/>
            <person name="Mariac C."/>
            <person name="Albertini E."/>
            <person name="Pupilli F."/>
            <person name="Ortiz J.P.A."/>
            <person name="Leblanc O."/>
        </authorList>
    </citation>
    <scope>NUCLEOTIDE SEQUENCE [LARGE SCALE GENOMIC DNA]</scope>
    <source>
        <strain evidence="2">R1</strain>
        <tissue evidence="2">Leaf</tissue>
    </source>
</reference>
<dbReference type="PANTHER" id="PTHR33167">
    <property type="entry name" value="TRANSCRIPTION FACTOR, PUTATIVE (DUF863)-RELATED"/>
    <property type="match status" value="1"/>
</dbReference>
<protein>
    <submittedName>
        <fullName evidence="2">Uncharacterized protein</fullName>
    </submittedName>
</protein>
<gene>
    <name evidence="2" type="ORF">U9M48_007949</name>
</gene>